<organism evidence="2 3">
    <name type="scientific">Mytilus coruscus</name>
    <name type="common">Sea mussel</name>
    <dbReference type="NCBI Taxonomy" id="42192"/>
    <lineage>
        <taxon>Eukaryota</taxon>
        <taxon>Metazoa</taxon>
        <taxon>Spiralia</taxon>
        <taxon>Lophotrochozoa</taxon>
        <taxon>Mollusca</taxon>
        <taxon>Bivalvia</taxon>
        <taxon>Autobranchia</taxon>
        <taxon>Pteriomorphia</taxon>
        <taxon>Mytilida</taxon>
        <taxon>Mytiloidea</taxon>
        <taxon>Mytilidae</taxon>
        <taxon>Mytilinae</taxon>
        <taxon>Mytilus</taxon>
    </lineage>
</organism>
<dbReference type="PANTHER" id="PTHR28474">
    <property type="entry name" value="TRANSMEMBRANE PROTEIN 72"/>
    <property type="match status" value="1"/>
</dbReference>
<dbReference type="Pfam" id="PF16054">
    <property type="entry name" value="TMEM72"/>
    <property type="match status" value="1"/>
</dbReference>
<proteinExistence type="predicted"/>
<name>A0A6J8BGI2_MYTCO</name>
<sequence>MEKDRIIRTETGPPTQPKLLAYIPAVARLWTMATLALMWSTSVTTLQFASGAPLYWGWYILAASILVTLLELTWMINKCTCCSKEGCCCRCWSVVMWIDNWKKGILYLLLTIPIFLIGTKVILGFISGLALIIAGLLYILKTFKEGIIYTVTETRYIKTYTPPVNVVSCHTQTEEEKITYEDFEPNAGYKFYRQGK</sequence>
<reference evidence="2 3" key="1">
    <citation type="submission" date="2020-06" db="EMBL/GenBank/DDBJ databases">
        <authorList>
            <person name="Li R."/>
            <person name="Bekaert M."/>
        </authorList>
    </citation>
    <scope>NUCLEOTIDE SEQUENCE [LARGE SCALE GENOMIC DNA]</scope>
    <source>
        <strain evidence="3">wild</strain>
    </source>
</reference>
<keyword evidence="1" id="KW-1133">Transmembrane helix</keyword>
<dbReference type="OrthoDB" id="5946061at2759"/>
<evidence type="ECO:0000313" key="2">
    <source>
        <dbReference type="EMBL" id="CAC5382892.1"/>
    </source>
</evidence>
<feature type="transmembrane region" description="Helical" evidence="1">
    <location>
        <begin position="20"/>
        <end position="42"/>
    </location>
</feature>
<dbReference type="InterPro" id="IPR032055">
    <property type="entry name" value="TMEM72"/>
</dbReference>
<keyword evidence="3" id="KW-1185">Reference proteome</keyword>
<keyword evidence="1" id="KW-0812">Transmembrane</keyword>
<feature type="transmembrane region" description="Helical" evidence="1">
    <location>
        <begin position="54"/>
        <end position="74"/>
    </location>
</feature>
<dbReference type="Proteomes" id="UP000507470">
    <property type="component" value="Unassembled WGS sequence"/>
</dbReference>
<gene>
    <name evidence="2" type="ORF">MCOR_18682</name>
</gene>
<keyword evidence="1" id="KW-0472">Membrane</keyword>
<feature type="transmembrane region" description="Helical" evidence="1">
    <location>
        <begin position="106"/>
        <end position="139"/>
    </location>
</feature>
<accession>A0A6J8BGI2</accession>
<evidence type="ECO:0000256" key="1">
    <source>
        <dbReference type="SAM" id="Phobius"/>
    </source>
</evidence>
<dbReference type="EMBL" id="CACVKT020003274">
    <property type="protein sequence ID" value="CAC5382892.1"/>
    <property type="molecule type" value="Genomic_DNA"/>
</dbReference>
<dbReference type="PANTHER" id="PTHR28474:SF1">
    <property type="entry name" value="TRANSMEMBRANE PROTEIN 72"/>
    <property type="match status" value="1"/>
</dbReference>
<dbReference type="AlphaFoldDB" id="A0A6J8BGI2"/>
<evidence type="ECO:0000313" key="3">
    <source>
        <dbReference type="Proteomes" id="UP000507470"/>
    </source>
</evidence>
<protein>
    <submittedName>
        <fullName evidence="2">Uncharacterized protein</fullName>
    </submittedName>
</protein>